<evidence type="ECO:0000256" key="5">
    <source>
        <dbReference type="ARBA" id="ARBA00023002"/>
    </source>
</evidence>
<sequence>MSHGTLWYSSRTSSPDVEAMGHAGLAFHLHVLIGMALFTLWPFTRLVRPARGWAPVQPETRAPPKVTAPETPHLGDLAEYRWAGGFGSVHGIVVPESSTRSVTA</sequence>
<feature type="domain" description="NarG-like" evidence="8">
    <location>
        <begin position="12"/>
        <end position="48"/>
    </location>
</feature>
<accession>A0ABS4TY68</accession>
<keyword evidence="2" id="KW-1003">Cell membrane</keyword>
<organism evidence="9 10">
    <name type="scientific">Kibdelosporangium banguiense</name>
    <dbReference type="NCBI Taxonomy" id="1365924"/>
    <lineage>
        <taxon>Bacteria</taxon>
        <taxon>Bacillati</taxon>
        <taxon>Actinomycetota</taxon>
        <taxon>Actinomycetes</taxon>
        <taxon>Pseudonocardiales</taxon>
        <taxon>Pseudonocardiaceae</taxon>
        <taxon>Kibdelosporangium</taxon>
    </lineage>
</organism>
<dbReference type="InterPro" id="IPR036197">
    <property type="entry name" value="NarG-like_sf"/>
</dbReference>
<protein>
    <recommendedName>
        <fullName evidence="8">NarG-like domain-containing protein</fullName>
    </recommendedName>
</protein>
<dbReference type="Proteomes" id="UP001519332">
    <property type="component" value="Unassembled WGS sequence"/>
</dbReference>
<evidence type="ECO:0000256" key="3">
    <source>
        <dbReference type="ARBA" id="ARBA00022692"/>
    </source>
</evidence>
<gene>
    <name evidence="9" type="ORF">JOF56_009314</name>
</gene>
<evidence type="ECO:0000256" key="6">
    <source>
        <dbReference type="ARBA" id="ARBA00023136"/>
    </source>
</evidence>
<evidence type="ECO:0000256" key="7">
    <source>
        <dbReference type="SAM" id="Phobius"/>
    </source>
</evidence>
<keyword evidence="4 7" id="KW-1133">Transmembrane helix</keyword>
<dbReference type="Gene3D" id="1.20.950.20">
    <property type="entry name" value="Transmembrane di-heme cytochromes, Chain C"/>
    <property type="match status" value="1"/>
</dbReference>
<dbReference type="SUPFAM" id="SSF103501">
    <property type="entry name" value="Respiratory nitrate reductase 1 gamma chain"/>
    <property type="match status" value="1"/>
</dbReference>
<proteinExistence type="predicted"/>
<keyword evidence="5" id="KW-0560">Oxidoreductase</keyword>
<evidence type="ECO:0000259" key="8">
    <source>
        <dbReference type="Pfam" id="PF02665"/>
    </source>
</evidence>
<keyword evidence="6 7" id="KW-0472">Membrane</keyword>
<evidence type="ECO:0000313" key="9">
    <source>
        <dbReference type="EMBL" id="MBP2328929.1"/>
    </source>
</evidence>
<keyword evidence="10" id="KW-1185">Reference proteome</keyword>
<evidence type="ECO:0000313" key="10">
    <source>
        <dbReference type="Proteomes" id="UP001519332"/>
    </source>
</evidence>
<evidence type="ECO:0000256" key="4">
    <source>
        <dbReference type="ARBA" id="ARBA00022989"/>
    </source>
</evidence>
<dbReference type="Pfam" id="PF02665">
    <property type="entry name" value="Nitrate_red_gam"/>
    <property type="match status" value="1"/>
</dbReference>
<evidence type="ECO:0000256" key="2">
    <source>
        <dbReference type="ARBA" id="ARBA00022475"/>
    </source>
</evidence>
<comment type="caution">
    <text evidence="9">The sequence shown here is derived from an EMBL/GenBank/DDBJ whole genome shotgun (WGS) entry which is preliminary data.</text>
</comment>
<dbReference type="RefSeq" id="WP_307855565.1">
    <property type="nucleotide sequence ID" value="NZ_JAGINW010000001.1"/>
</dbReference>
<reference evidence="9 10" key="1">
    <citation type="submission" date="2021-03" db="EMBL/GenBank/DDBJ databases">
        <title>Sequencing the genomes of 1000 actinobacteria strains.</title>
        <authorList>
            <person name="Klenk H.-P."/>
        </authorList>
    </citation>
    <scope>NUCLEOTIDE SEQUENCE [LARGE SCALE GENOMIC DNA]</scope>
    <source>
        <strain evidence="9 10">DSM 46670</strain>
    </source>
</reference>
<feature type="transmembrane region" description="Helical" evidence="7">
    <location>
        <begin position="20"/>
        <end position="41"/>
    </location>
</feature>
<name>A0ABS4TY68_9PSEU</name>
<keyword evidence="3 7" id="KW-0812">Transmembrane</keyword>
<dbReference type="InterPro" id="IPR023234">
    <property type="entry name" value="NarG-like_domain"/>
</dbReference>
<dbReference type="EMBL" id="JAGINW010000001">
    <property type="protein sequence ID" value="MBP2328929.1"/>
    <property type="molecule type" value="Genomic_DNA"/>
</dbReference>
<comment type="subcellular location">
    <subcellularLocation>
        <location evidence="1">Cell membrane</location>
        <topology evidence="1">Multi-pass membrane protein</topology>
    </subcellularLocation>
</comment>
<evidence type="ECO:0000256" key="1">
    <source>
        <dbReference type="ARBA" id="ARBA00004651"/>
    </source>
</evidence>